<keyword evidence="4" id="KW-1185">Reference proteome</keyword>
<comment type="caution">
    <text evidence="3">The sequence shown here is derived from an EMBL/GenBank/DDBJ whole genome shotgun (WGS) entry which is preliminary data.</text>
</comment>
<dbReference type="SMART" id="SM00710">
    <property type="entry name" value="PbH1"/>
    <property type="match status" value="6"/>
</dbReference>
<evidence type="ECO:0000313" key="3">
    <source>
        <dbReference type="EMBL" id="MDT0277359.1"/>
    </source>
</evidence>
<dbReference type="InterPro" id="IPR012334">
    <property type="entry name" value="Pectin_lyas_fold"/>
</dbReference>
<dbReference type="Gene3D" id="2.160.20.10">
    <property type="entry name" value="Single-stranded right-handed beta-helix, Pectin lyase-like"/>
    <property type="match status" value="1"/>
</dbReference>
<proteinExistence type="predicted"/>
<feature type="compositionally biased region" description="Low complexity" evidence="1">
    <location>
        <begin position="33"/>
        <end position="57"/>
    </location>
</feature>
<gene>
    <name evidence="3" type="ORF">RM425_15760</name>
</gene>
<dbReference type="RefSeq" id="WP_311346166.1">
    <property type="nucleotide sequence ID" value="NZ_JAVREI010000012.1"/>
</dbReference>
<evidence type="ECO:0000313" key="4">
    <source>
        <dbReference type="Proteomes" id="UP001183222"/>
    </source>
</evidence>
<dbReference type="InterPro" id="IPR006626">
    <property type="entry name" value="PbH1"/>
</dbReference>
<sequence>MTRTPSRPSLSRRALGSRVLLPSAVALLALGACSSDPSEPSSAPTTSAVPLPDTASPTPTPTPPPGETVGGDAAAVPEGCAATGGVEVQDADTLQVALEDAEPGQVIRLADGMYEGNFVATTQATPDAPILLCGSRDAVLDGGDIDGDYALHLQGASSWHLLGFTVTGGKKGVMVDAGTGHRIEGLLVTSMGDEAIHLRTNSSDNVVAGNTVRDTGLRKPKYGEGIYVGSAESNWCRQTDCEPDRSDRNLIVGNDIAGTTAEAVDIKEGTTGGVLRGNTFDGSAMVEADSWVDIKGNDWRIEGNSGITSPTDGFQVHDVADGWGRGNVFSGNRAAGISELAINAAGNRELRASTTVGCDNTGDGGTALSNVPCSDI</sequence>
<evidence type="ECO:0000256" key="2">
    <source>
        <dbReference type="SAM" id="SignalP"/>
    </source>
</evidence>
<keyword evidence="2" id="KW-0732">Signal</keyword>
<name>A0ABU2KAY4_9ACTN</name>
<dbReference type="InterPro" id="IPR011050">
    <property type="entry name" value="Pectin_lyase_fold/virulence"/>
</dbReference>
<reference evidence="4" key="1">
    <citation type="submission" date="2023-07" db="EMBL/GenBank/DDBJ databases">
        <title>30 novel species of actinomycetes from the DSMZ collection.</title>
        <authorList>
            <person name="Nouioui I."/>
        </authorList>
    </citation>
    <scope>NUCLEOTIDE SEQUENCE [LARGE SCALE GENOMIC DNA]</scope>
    <source>
        <strain evidence="4">DSM 46792</strain>
    </source>
</reference>
<protein>
    <submittedName>
        <fullName evidence="3">Right-handed parallel beta-helix repeat-containing protein</fullName>
    </submittedName>
</protein>
<dbReference type="SUPFAM" id="SSF51126">
    <property type="entry name" value="Pectin lyase-like"/>
    <property type="match status" value="1"/>
</dbReference>
<feature type="signal peptide" evidence="2">
    <location>
        <begin position="1"/>
        <end position="34"/>
    </location>
</feature>
<feature type="region of interest" description="Disordered" evidence="1">
    <location>
        <begin position="33"/>
        <end position="74"/>
    </location>
</feature>
<evidence type="ECO:0000256" key="1">
    <source>
        <dbReference type="SAM" id="MobiDB-lite"/>
    </source>
</evidence>
<organism evidence="3 4">
    <name type="scientific">Blastococcus goldschmidtiae</name>
    <dbReference type="NCBI Taxonomy" id="3075546"/>
    <lineage>
        <taxon>Bacteria</taxon>
        <taxon>Bacillati</taxon>
        <taxon>Actinomycetota</taxon>
        <taxon>Actinomycetes</taxon>
        <taxon>Geodermatophilales</taxon>
        <taxon>Geodermatophilaceae</taxon>
        <taxon>Blastococcus</taxon>
    </lineage>
</organism>
<feature type="chain" id="PRO_5047415154" evidence="2">
    <location>
        <begin position="35"/>
        <end position="376"/>
    </location>
</feature>
<dbReference type="PROSITE" id="PS51257">
    <property type="entry name" value="PROKAR_LIPOPROTEIN"/>
    <property type="match status" value="1"/>
</dbReference>
<dbReference type="Proteomes" id="UP001183222">
    <property type="component" value="Unassembled WGS sequence"/>
</dbReference>
<dbReference type="EMBL" id="JAVREI010000012">
    <property type="protein sequence ID" value="MDT0277359.1"/>
    <property type="molecule type" value="Genomic_DNA"/>
</dbReference>
<accession>A0ABU2KAY4</accession>